<feature type="transmembrane region" description="Helical" evidence="8">
    <location>
        <begin position="222"/>
        <end position="243"/>
    </location>
</feature>
<feature type="transmembrane region" description="Helical" evidence="8">
    <location>
        <begin position="183"/>
        <end position="202"/>
    </location>
</feature>
<comment type="caution">
    <text evidence="9">The sequence shown here is derived from an EMBL/GenBank/DDBJ whole genome shotgun (WGS) entry which is preliminary data.</text>
</comment>
<evidence type="ECO:0000256" key="4">
    <source>
        <dbReference type="ARBA" id="ARBA00022692"/>
    </source>
</evidence>
<comment type="subcellular location">
    <subcellularLocation>
        <location evidence="1">Cell membrane</location>
        <topology evidence="1">Multi-pass membrane protein</topology>
    </subcellularLocation>
</comment>
<dbReference type="EMBL" id="JACBYW010000002">
    <property type="protein sequence ID" value="NYH78304.1"/>
    <property type="molecule type" value="Genomic_DNA"/>
</dbReference>
<feature type="transmembrane region" description="Helical" evidence="8">
    <location>
        <begin position="255"/>
        <end position="275"/>
    </location>
</feature>
<dbReference type="AlphaFoldDB" id="A0A852YSW1"/>
<evidence type="ECO:0000256" key="5">
    <source>
        <dbReference type="ARBA" id="ARBA00022989"/>
    </source>
</evidence>
<evidence type="ECO:0000256" key="8">
    <source>
        <dbReference type="SAM" id="Phobius"/>
    </source>
</evidence>
<dbReference type="PANTHER" id="PTHR30047:SF12">
    <property type="entry name" value="BCCT-FAMILY TRANSPORTER"/>
    <property type="match status" value="1"/>
</dbReference>
<keyword evidence="4 8" id="KW-0812">Transmembrane</keyword>
<protein>
    <submittedName>
        <fullName evidence="9">BCCT family betaine/carnitine transporter</fullName>
    </submittedName>
</protein>
<evidence type="ECO:0000313" key="9">
    <source>
        <dbReference type="EMBL" id="NYH78304.1"/>
    </source>
</evidence>
<dbReference type="InterPro" id="IPR018093">
    <property type="entry name" value="BCCT_CS"/>
</dbReference>
<keyword evidence="5 8" id="KW-1133">Transmembrane helix</keyword>
<proteinExistence type="predicted"/>
<feature type="transmembrane region" description="Helical" evidence="8">
    <location>
        <begin position="43"/>
        <end position="62"/>
    </location>
</feature>
<reference evidence="9 10" key="1">
    <citation type="submission" date="2020-07" db="EMBL/GenBank/DDBJ databases">
        <title>Genomic Encyclopedia of Type Strains, Phase III (KMG-III): the genomes of soil and plant-associated and newly described type strains.</title>
        <authorList>
            <person name="Whitman W."/>
        </authorList>
    </citation>
    <scope>NUCLEOTIDE SEQUENCE [LARGE SCALE GENOMIC DNA]</scope>
    <source>
        <strain evidence="9 10">CECT 8576</strain>
    </source>
</reference>
<keyword evidence="6 8" id="KW-0472">Membrane</keyword>
<dbReference type="PANTHER" id="PTHR30047">
    <property type="entry name" value="HIGH-AFFINITY CHOLINE TRANSPORT PROTEIN-RELATED"/>
    <property type="match status" value="1"/>
</dbReference>
<dbReference type="Pfam" id="PF02028">
    <property type="entry name" value="BCCT"/>
    <property type="match status" value="1"/>
</dbReference>
<evidence type="ECO:0000256" key="2">
    <source>
        <dbReference type="ARBA" id="ARBA00022448"/>
    </source>
</evidence>
<evidence type="ECO:0000256" key="7">
    <source>
        <dbReference type="SAM" id="MobiDB-lite"/>
    </source>
</evidence>
<evidence type="ECO:0000313" key="10">
    <source>
        <dbReference type="Proteomes" id="UP000548304"/>
    </source>
</evidence>
<sequence>MDRQVFWSALLLIGVICVPVMLAPERGQQALDAVLGLLTGKFGWLYLWFAAAVFGFLVWLACSKYGRVRFGAEKDRPEFSTLSWMAMIFTASIGGGIMYWGVIEWAYYYNDPPMQMAPGSVEAAHWAATYPMFHWGFTAWGLFCLPALALAYVYHVRKQRTLRLSDACRGVLGDRADGWLGRLIDVLFIFGLVGAAGTSLGLEVPVVSEGMARITPLEQGSVLDVTVIAVWTLLFGASVFFGLQKGLRRLADVNIWLAFGLGAFILVLGPTVFMIDTFTNSIGLLFQNFVKMSFYTDPVGGSGFEEDWTVFYWGWWISYAPFVGLFVARISKGRTIRGMISGMCLAGSAGCWVSFALLGNTAMFYQVSDVLPVADIVSSQGDTAGIMAALSQLPLGGLVVAVFVLLVVLFLATTLDSSAYTMAAVSSRELPRGTEPARWHRVFWAVVLAGVSIVLMYVGGLEALQTLSIITAFPLIFVLALVLESLRRWLVADRRQRNRSDEAETDTGTDADTATADSTAAEGTESAEPPSVSALRNGA</sequence>
<organism evidence="9 10">
    <name type="scientific">Actinopolyspora biskrensis</name>
    <dbReference type="NCBI Taxonomy" id="1470178"/>
    <lineage>
        <taxon>Bacteria</taxon>
        <taxon>Bacillati</taxon>
        <taxon>Actinomycetota</taxon>
        <taxon>Actinomycetes</taxon>
        <taxon>Actinopolysporales</taxon>
        <taxon>Actinopolysporaceae</taxon>
        <taxon>Actinopolyspora</taxon>
    </lineage>
</organism>
<keyword evidence="3" id="KW-1003">Cell membrane</keyword>
<feature type="transmembrane region" description="Helical" evidence="8">
    <location>
        <begin position="466"/>
        <end position="486"/>
    </location>
</feature>
<feature type="transmembrane region" description="Helical" evidence="8">
    <location>
        <begin position="442"/>
        <end position="460"/>
    </location>
</feature>
<feature type="region of interest" description="Disordered" evidence="7">
    <location>
        <begin position="497"/>
        <end position="539"/>
    </location>
</feature>
<dbReference type="GO" id="GO:0022857">
    <property type="term" value="F:transmembrane transporter activity"/>
    <property type="evidence" value="ECO:0007669"/>
    <property type="project" value="InterPro"/>
</dbReference>
<feature type="transmembrane region" description="Helical" evidence="8">
    <location>
        <begin position="340"/>
        <end position="365"/>
    </location>
</feature>
<keyword evidence="10" id="KW-1185">Reference proteome</keyword>
<feature type="transmembrane region" description="Helical" evidence="8">
    <location>
        <begin position="132"/>
        <end position="154"/>
    </location>
</feature>
<keyword evidence="2" id="KW-0813">Transport</keyword>
<dbReference type="GO" id="GO:0005886">
    <property type="term" value="C:plasma membrane"/>
    <property type="evidence" value="ECO:0007669"/>
    <property type="project" value="UniProtKB-SubCell"/>
</dbReference>
<feature type="transmembrane region" description="Helical" evidence="8">
    <location>
        <begin position="385"/>
        <end position="412"/>
    </location>
</feature>
<evidence type="ECO:0000256" key="1">
    <source>
        <dbReference type="ARBA" id="ARBA00004651"/>
    </source>
</evidence>
<feature type="transmembrane region" description="Helical" evidence="8">
    <location>
        <begin position="310"/>
        <end position="328"/>
    </location>
</feature>
<dbReference type="PROSITE" id="PS01303">
    <property type="entry name" value="BCCT"/>
    <property type="match status" value="1"/>
</dbReference>
<dbReference type="RefSeq" id="WP_343075192.1">
    <property type="nucleotide sequence ID" value="NZ_JACBYW010000002.1"/>
</dbReference>
<feature type="compositionally biased region" description="Low complexity" evidence="7">
    <location>
        <begin position="510"/>
        <end position="528"/>
    </location>
</feature>
<accession>A0A852YSW1</accession>
<dbReference type="InterPro" id="IPR000060">
    <property type="entry name" value="BCCT_transptr"/>
</dbReference>
<name>A0A852YSW1_9ACTN</name>
<evidence type="ECO:0000256" key="6">
    <source>
        <dbReference type="ARBA" id="ARBA00023136"/>
    </source>
</evidence>
<dbReference type="Proteomes" id="UP000548304">
    <property type="component" value="Unassembled WGS sequence"/>
</dbReference>
<feature type="transmembrane region" description="Helical" evidence="8">
    <location>
        <begin position="5"/>
        <end position="23"/>
    </location>
</feature>
<gene>
    <name evidence="9" type="ORF">FHR84_001626</name>
</gene>
<feature type="transmembrane region" description="Helical" evidence="8">
    <location>
        <begin position="82"/>
        <end position="103"/>
    </location>
</feature>
<evidence type="ECO:0000256" key="3">
    <source>
        <dbReference type="ARBA" id="ARBA00022475"/>
    </source>
</evidence>
<dbReference type="NCBIfam" id="TIGR00842">
    <property type="entry name" value="bcct"/>
    <property type="match status" value="1"/>
</dbReference>